<dbReference type="Proteomes" id="UP000828941">
    <property type="component" value="Chromosome 13"/>
</dbReference>
<evidence type="ECO:0000313" key="1">
    <source>
        <dbReference type="EMBL" id="KAI4299085.1"/>
    </source>
</evidence>
<gene>
    <name evidence="1" type="ORF">L6164_032577</name>
</gene>
<reference evidence="1 2" key="1">
    <citation type="journal article" date="2022" name="DNA Res.">
        <title>Chromosomal-level genome assembly of the orchid tree Bauhinia variegata (Leguminosae; Cercidoideae) supports the allotetraploid origin hypothesis of Bauhinia.</title>
        <authorList>
            <person name="Zhong Y."/>
            <person name="Chen Y."/>
            <person name="Zheng D."/>
            <person name="Pang J."/>
            <person name="Liu Y."/>
            <person name="Luo S."/>
            <person name="Meng S."/>
            <person name="Qian L."/>
            <person name="Wei D."/>
            <person name="Dai S."/>
            <person name="Zhou R."/>
        </authorList>
    </citation>
    <scope>NUCLEOTIDE SEQUENCE [LARGE SCALE GENOMIC DNA]</scope>
    <source>
        <strain evidence="1">BV-YZ2020</strain>
    </source>
</reference>
<dbReference type="EMBL" id="CM039438">
    <property type="protein sequence ID" value="KAI4299085.1"/>
    <property type="molecule type" value="Genomic_DNA"/>
</dbReference>
<keyword evidence="2" id="KW-1185">Reference proteome</keyword>
<organism evidence="1 2">
    <name type="scientific">Bauhinia variegata</name>
    <name type="common">Purple orchid tree</name>
    <name type="synonym">Phanera variegata</name>
    <dbReference type="NCBI Taxonomy" id="167791"/>
    <lineage>
        <taxon>Eukaryota</taxon>
        <taxon>Viridiplantae</taxon>
        <taxon>Streptophyta</taxon>
        <taxon>Embryophyta</taxon>
        <taxon>Tracheophyta</taxon>
        <taxon>Spermatophyta</taxon>
        <taxon>Magnoliopsida</taxon>
        <taxon>eudicotyledons</taxon>
        <taxon>Gunneridae</taxon>
        <taxon>Pentapetalae</taxon>
        <taxon>rosids</taxon>
        <taxon>fabids</taxon>
        <taxon>Fabales</taxon>
        <taxon>Fabaceae</taxon>
        <taxon>Cercidoideae</taxon>
        <taxon>Cercideae</taxon>
        <taxon>Bauhiniinae</taxon>
        <taxon>Bauhinia</taxon>
    </lineage>
</organism>
<sequence length="648" mass="71434">MLEDNVWGEFGGNDDHIVPHTGDEHKDQFTIQGDRCKKQCQELHVTRRSTDNVNNCDAEGKDKLYLPSLTQRETMLEKGSWSHTLEGVFPSRNSESCKELKTLASDDTRMSNHCFKDSNIDSSCTELCADDTILGDKCVVEDDSVCQYPLNHISQADNELSFLDNDGWLDIGNFEDVDRMFRSCDSTFGMGSLNNEEEFNWLSSSHGTEGADDALESEFNFSHAEVSPLGIISDYDMDSKANIQGLQTNNSNKKASAGAKTLSSQMDVDDAVPDPLSMLSKSDMKSDNTDGLIPIEKRKLSKSSQGRRKSDYLESGDAVHPYASLEQYGDVEQPYGSASSGVTSQASVRKQKSNIDSNSLGSLQTHTPLIHLDYSHAQNHTPLLPALSGSRSEHDGHPSPSLKESSYASNMESSHDHSLEAAALKRNEKREKLYHCHDAQAISRGFKNENMTSPLPFQNSGSAQEQMHQSENENEGHSEVGGVSTIDSSNMQENSSMSSALDEISLEATSFRQLQQVMGQLDIRTKLCIRDSLYRLAKSAEQRHNYANGSIGDDVEACDAMMAQDTSGCADFMDMETDTNPIDRSIAHLLFHRPSDPSPLPRSDAAPFKSNVMIDGSMINPPVMADNQVLKEEPSIEVERKPLGGNTQ</sequence>
<name>A0ACB9KPG9_BAUVA</name>
<evidence type="ECO:0000313" key="2">
    <source>
        <dbReference type="Proteomes" id="UP000828941"/>
    </source>
</evidence>
<proteinExistence type="predicted"/>
<comment type="caution">
    <text evidence="1">The sequence shown here is derived from an EMBL/GenBank/DDBJ whole genome shotgun (WGS) entry which is preliminary data.</text>
</comment>
<protein>
    <submittedName>
        <fullName evidence="1">Uncharacterized protein</fullName>
    </submittedName>
</protein>
<accession>A0ACB9KPG9</accession>